<evidence type="ECO:0000313" key="1">
    <source>
        <dbReference type="EMBL" id="MCU7554382.1"/>
    </source>
</evidence>
<proteinExistence type="predicted"/>
<accession>A0ABT2VM42</accession>
<sequence length="40" mass="4287">MAVVKGIIGTNFFSLAGVAIESVDFAPTLPVSRIILPQWQ</sequence>
<gene>
    <name evidence="1" type="ORF">OCL06_07205</name>
</gene>
<reference evidence="2" key="1">
    <citation type="submission" date="2023-07" db="EMBL/GenBank/DDBJ databases">
        <title>Study on multiphase classification of strain Alteromonas salexigens isolated from the Yellow Sea.</title>
        <authorList>
            <person name="Sun L."/>
        </authorList>
    </citation>
    <scope>NUCLEOTIDE SEQUENCE [LARGE SCALE GENOMIC DNA]</scope>
    <source>
        <strain evidence="2">ASW11-19</strain>
    </source>
</reference>
<dbReference type="RefSeq" id="WP_262993056.1">
    <property type="nucleotide sequence ID" value="NZ_JAOTJC010000006.1"/>
</dbReference>
<name>A0ABT2VM42_9ALTE</name>
<keyword evidence="2" id="KW-1185">Reference proteome</keyword>
<dbReference type="EMBL" id="JAOTJC010000006">
    <property type="protein sequence ID" value="MCU7554382.1"/>
    <property type="molecule type" value="Genomic_DNA"/>
</dbReference>
<dbReference type="Proteomes" id="UP001209257">
    <property type="component" value="Unassembled WGS sequence"/>
</dbReference>
<organism evidence="1 2">
    <name type="scientific">Alteromonas salexigens</name>
    <dbReference type="NCBI Taxonomy" id="2982530"/>
    <lineage>
        <taxon>Bacteria</taxon>
        <taxon>Pseudomonadati</taxon>
        <taxon>Pseudomonadota</taxon>
        <taxon>Gammaproteobacteria</taxon>
        <taxon>Alteromonadales</taxon>
        <taxon>Alteromonadaceae</taxon>
        <taxon>Alteromonas/Salinimonas group</taxon>
        <taxon>Alteromonas</taxon>
    </lineage>
</organism>
<evidence type="ECO:0000313" key="2">
    <source>
        <dbReference type="Proteomes" id="UP001209257"/>
    </source>
</evidence>
<comment type="caution">
    <text evidence="1">The sequence shown here is derived from an EMBL/GenBank/DDBJ whole genome shotgun (WGS) entry which is preliminary data.</text>
</comment>
<protein>
    <submittedName>
        <fullName evidence="1">Uncharacterized protein</fullName>
    </submittedName>
</protein>